<dbReference type="EMBL" id="MNCJ02000318">
    <property type="protein sequence ID" value="KAF5813066.1"/>
    <property type="molecule type" value="Genomic_DNA"/>
</dbReference>
<accession>A0A9K3NUF0</accession>
<dbReference type="Proteomes" id="UP000215914">
    <property type="component" value="Unassembled WGS sequence"/>
</dbReference>
<keyword evidence="2" id="KW-1185">Reference proteome</keyword>
<gene>
    <name evidence="1" type="ORF">HanXRQr2_Chr03g0093911</name>
</gene>
<protein>
    <submittedName>
        <fullName evidence="1">Uncharacterized protein</fullName>
    </submittedName>
</protein>
<evidence type="ECO:0000313" key="1">
    <source>
        <dbReference type="EMBL" id="KAF5813066.1"/>
    </source>
</evidence>
<evidence type="ECO:0000313" key="2">
    <source>
        <dbReference type="Proteomes" id="UP000215914"/>
    </source>
</evidence>
<proteinExistence type="predicted"/>
<reference evidence="1" key="2">
    <citation type="submission" date="2020-06" db="EMBL/GenBank/DDBJ databases">
        <title>Helianthus annuus Genome sequencing and assembly Release 2.</title>
        <authorList>
            <person name="Gouzy J."/>
            <person name="Langlade N."/>
            <person name="Munos S."/>
        </authorList>
    </citation>
    <scope>NUCLEOTIDE SEQUENCE</scope>
    <source>
        <tissue evidence="1">Leaves</tissue>
    </source>
</reference>
<comment type="caution">
    <text evidence="1">The sequence shown here is derived from an EMBL/GenBank/DDBJ whole genome shotgun (WGS) entry which is preliminary data.</text>
</comment>
<organism evidence="1 2">
    <name type="scientific">Helianthus annuus</name>
    <name type="common">Common sunflower</name>
    <dbReference type="NCBI Taxonomy" id="4232"/>
    <lineage>
        <taxon>Eukaryota</taxon>
        <taxon>Viridiplantae</taxon>
        <taxon>Streptophyta</taxon>
        <taxon>Embryophyta</taxon>
        <taxon>Tracheophyta</taxon>
        <taxon>Spermatophyta</taxon>
        <taxon>Magnoliopsida</taxon>
        <taxon>eudicotyledons</taxon>
        <taxon>Gunneridae</taxon>
        <taxon>Pentapetalae</taxon>
        <taxon>asterids</taxon>
        <taxon>campanulids</taxon>
        <taxon>Asterales</taxon>
        <taxon>Asteraceae</taxon>
        <taxon>Asteroideae</taxon>
        <taxon>Heliantheae alliance</taxon>
        <taxon>Heliantheae</taxon>
        <taxon>Helianthus</taxon>
    </lineage>
</organism>
<reference evidence="1" key="1">
    <citation type="journal article" date="2017" name="Nature">
        <title>The sunflower genome provides insights into oil metabolism, flowering and Asterid evolution.</title>
        <authorList>
            <person name="Badouin H."/>
            <person name="Gouzy J."/>
            <person name="Grassa C.J."/>
            <person name="Murat F."/>
            <person name="Staton S.E."/>
            <person name="Cottret L."/>
            <person name="Lelandais-Briere C."/>
            <person name="Owens G.L."/>
            <person name="Carrere S."/>
            <person name="Mayjonade B."/>
            <person name="Legrand L."/>
            <person name="Gill N."/>
            <person name="Kane N.C."/>
            <person name="Bowers J.E."/>
            <person name="Hubner S."/>
            <person name="Bellec A."/>
            <person name="Berard A."/>
            <person name="Berges H."/>
            <person name="Blanchet N."/>
            <person name="Boniface M.C."/>
            <person name="Brunel D."/>
            <person name="Catrice O."/>
            <person name="Chaidir N."/>
            <person name="Claudel C."/>
            <person name="Donnadieu C."/>
            <person name="Faraut T."/>
            <person name="Fievet G."/>
            <person name="Helmstetter N."/>
            <person name="King M."/>
            <person name="Knapp S.J."/>
            <person name="Lai Z."/>
            <person name="Le Paslier M.C."/>
            <person name="Lippi Y."/>
            <person name="Lorenzon L."/>
            <person name="Mandel J.R."/>
            <person name="Marage G."/>
            <person name="Marchand G."/>
            <person name="Marquand E."/>
            <person name="Bret-Mestries E."/>
            <person name="Morien E."/>
            <person name="Nambeesan S."/>
            <person name="Nguyen T."/>
            <person name="Pegot-Espagnet P."/>
            <person name="Pouilly N."/>
            <person name="Raftis F."/>
            <person name="Sallet E."/>
            <person name="Schiex T."/>
            <person name="Thomas J."/>
            <person name="Vandecasteele C."/>
            <person name="Vares D."/>
            <person name="Vear F."/>
            <person name="Vautrin S."/>
            <person name="Crespi M."/>
            <person name="Mangin B."/>
            <person name="Burke J.M."/>
            <person name="Salse J."/>
            <person name="Munos S."/>
            <person name="Vincourt P."/>
            <person name="Rieseberg L.H."/>
            <person name="Langlade N.B."/>
        </authorList>
    </citation>
    <scope>NUCLEOTIDE SEQUENCE</scope>
    <source>
        <tissue evidence="1">Leaves</tissue>
    </source>
</reference>
<name>A0A9K3NUF0_HELAN</name>
<dbReference type="AlphaFoldDB" id="A0A9K3NUF0"/>
<sequence>MDGGDLIGVSAIVQSNSEVEQNEQTIMNRQWLDENGFESRVKGRGFLIRGVGNTSSDPIAPSRRFFLTPCCVCSFFFLRKVEVDFLKCHLYLCLCIINQIAIKLLTFL</sequence>
<dbReference type="Gramene" id="mRNA:HanXRQr2_Chr03g0093911">
    <property type="protein sequence ID" value="mRNA:HanXRQr2_Chr03g0093911"/>
    <property type="gene ID" value="HanXRQr2_Chr03g0093911"/>
</dbReference>